<protein>
    <submittedName>
        <fullName evidence="2">Uncharacterized protein</fullName>
    </submittedName>
</protein>
<evidence type="ECO:0000256" key="1">
    <source>
        <dbReference type="SAM" id="MobiDB-lite"/>
    </source>
</evidence>
<feature type="region of interest" description="Disordered" evidence="1">
    <location>
        <begin position="1"/>
        <end position="20"/>
    </location>
</feature>
<dbReference type="EMBL" id="CP012673">
    <property type="protein sequence ID" value="AUX42013.1"/>
    <property type="molecule type" value="Genomic_DNA"/>
</dbReference>
<reference evidence="2 3" key="1">
    <citation type="submission" date="2015-09" db="EMBL/GenBank/DDBJ databases">
        <title>Sorangium comparison.</title>
        <authorList>
            <person name="Zaburannyi N."/>
            <person name="Bunk B."/>
            <person name="Overmann J."/>
            <person name="Mueller R."/>
        </authorList>
    </citation>
    <scope>NUCLEOTIDE SEQUENCE [LARGE SCALE GENOMIC DNA]</scope>
    <source>
        <strain evidence="2 3">So ce26</strain>
    </source>
</reference>
<evidence type="ECO:0000313" key="3">
    <source>
        <dbReference type="Proteomes" id="UP000238348"/>
    </source>
</evidence>
<name>A0A2L0ERT8_SORCE</name>
<proteinExistence type="predicted"/>
<dbReference type="OrthoDB" id="5507098at2"/>
<evidence type="ECO:0000313" key="2">
    <source>
        <dbReference type="EMBL" id="AUX42013.1"/>
    </source>
</evidence>
<gene>
    <name evidence="2" type="ORF">SOCE26_034380</name>
</gene>
<organism evidence="2 3">
    <name type="scientific">Sorangium cellulosum</name>
    <name type="common">Polyangium cellulosum</name>
    <dbReference type="NCBI Taxonomy" id="56"/>
    <lineage>
        <taxon>Bacteria</taxon>
        <taxon>Pseudomonadati</taxon>
        <taxon>Myxococcota</taxon>
        <taxon>Polyangia</taxon>
        <taxon>Polyangiales</taxon>
        <taxon>Polyangiaceae</taxon>
        <taxon>Sorangium</taxon>
    </lineage>
</organism>
<sequence>MSSEQPPRERGLPSVHKAREARSKMRWPPAKFWGYTAVVLAVSAILHWKWSQGQIESARQKLMARQRAVAVELGPRWFPMRERVEGWTLELSRSAGAELVDREALKAWDFRDLAGIYLRLRVDEATSVDALRKNAQQSLKDAFTSCLLRAPNPNPLAGAECKRTRDCPAGEHCNENERCSRPAQPFNLRVAYRTMQVLSDEWVRDTQDASSELRLRLLESSFDDTMRDDVPLAAELLTRAQYYLLVLDEPAEGAATTEALLATPHTARIGVWRLSDGKPILRIRREASGSLIGGTPTVESNVLEARQRQANSCALALAVREAMGDTSAAVTPPQ</sequence>
<dbReference type="Proteomes" id="UP000238348">
    <property type="component" value="Chromosome"/>
</dbReference>
<accession>A0A2L0ERT8</accession>
<dbReference type="AlphaFoldDB" id="A0A2L0ERT8"/>